<evidence type="ECO:0000313" key="2">
    <source>
        <dbReference type="Proteomes" id="UP000235392"/>
    </source>
</evidence>
<dbReference type="AlphaFoldDB" id="A0A2N5UTN8"/>
<evidence type="ECO:0000313" key="1">
    <source>
        <dbReference type="EMBL" id="PLW41131.1"/>
    </source>
</evidence>
<reference evidence="1 2" key="1">
    <citation type="submission" date="2017-11" db="EMBL/GenBank/DDBJ databases">
        <title>De novo assembly and phasing of dikaryotic genomes from two isolates of Puccinia coronata f. sp. avenae, the causal agent of oat crown rust.</title>
        <authorList>
            <person name="Miller M.E."/>
            <person name="Zhang Y."/>
            <person name="Omidvar V."/>
            <person name="Sperschneider J."/>
            <person name="Schwessinger B."/>
            <person name="Raley C."/>
            <person name="Palmer J.M."/>
            <person name="Garnica D."/>
            <person name="Upadhyaya N."/>
            <person name="Rathjen J."/>
            <person name="Taylor J.M."/>
            <person name="Park R.F."/>
            <person name="Dodds P.N."/>
            <person name="Hirsch C.D."/>
            <person name="Kianian S.F."/>
            <person name="Figueroa M."/>
        </authorList>
    </citation>
    <scope>NUCLEOTIDE SEQUENCE [LARGE SCALE GENOMIC DNA]</scope>
    <source>
        <strain evidence="1">12SD80</strain>
    </source>
</reference>
<comment type="caution">
    <text evidence="1">The sequence shown here is derived from an EMBL/GenBank/DDBJ whole genome shotgun (WGS) entry which is preliminary data.</text>
</comment>
<sequence>MPLNIDLQAITWKKCKDDVFEHIATGHATLKDYLNHTSKCNKIYWFAFIEGNDQYGSHNVIALRSHLPPGSHSYSAHKVNGTAQT</sequence>
<name>A0A2N5UTN8_9BASI</name>
<organism evidence="1 2">
    <name type="scientific">Puccinia coronata f. sp. avenae</name>
    <dbReference type="NCBI Taxonomy" id="200324"/>
    <lineage>
        <taxon>Eukaryota</taxon>
        <taxon>Fungi</taxon>
        <taxon>Dikarya</taxon>
        <taxon>Basidiomycota</taxon>
        <taxon>Pucciniomycotina</taxon>
        <taxon>Pucciniomycetes</taxon>
        <taxon>Pucciniales</taxon>
        <taxon>Pucciniaceae</taxon>
        <taxon>Puccinia</taxon>
    </lineage>
</organism>
<gene>
    <name evidence="1" type="ORF">PCASD_11849</name>
</gene>
<dbReference type="Proteomes" id="UP000235392">
    <property type="component" value="Unassembled WGS sequence"/>
</dbReference>
<accession>A0A2N5UTN8</accession>
<protein>
    <submittedName>
        <fullName evidence="1">Uncharacterized protein</fullName>
    </submittedName>
</protein>
<proteinExistence type="predicted"/>
<dbReference type="EMBL" id="PGCI01000093">
    <property type="protein sequence ID" value="PLW41131.1"/>
    <property type="molecule type" value="Genomic_DNA"/>
</dbReference>